<evidence type="ECO:0000259" key="2">
    <source>
        <dbReference type="Pfam" id="PF07883"/>
    </source>
</evidence>
<dbReference type="InterPro" id="IPR013096">
    <property type="entry name" value="Cupin_2"/>
</dbReference>
<protein>
    <submittedName>
        <fullName evidence="3">Cupin-type</fullName>
    </submittedName>
</protein>
<feature type="region of interest" description="Disordered" evidence="1">
    <location>
        <begin position="1"/>
        <end position="36"/>
    </location>
</feature>
<evidence type="ECO:0000313" key="3">
    <source>
        <dbReference type="EMBL" id="PAV22879.1"/>
    </source>
</evidence>
<dbReference type="EMBL" id="NBII01000002">
    <property type="protein sequence ID" value="PAV22879.1"/>
    <property type="molecule type" value="Genomic_DNA"/>
</dbReference>
<dbReference type="InParanoid" id="A0A286UTH9"/>
<dbReference type="InterPro" id="IPR011051">
    <property type="entry name" value="RmlC_Cupin_sf"/>
</dbReference>
<dbReference type="InterPro" id="IPR014710">
    <property type="entry name" value="RmlC-like_jellyroll"/>
</dbReference>
<dbReference type="InterPro" id="IPR047142">
    <property type="entry name" value="OryJ/VirC-like"/>
</dbReference>
<dbReference type="AlphaFoldDB" id="A0A286UTH9"/>
<organism evidence="3 4">
    <name type="scientific">Pyrrhoderma noxium</name>
    <dbReference type="NCBI Taxonomy" id="2282107"/>
    <lineage>
        <taxon>Eukaryota</taxon>
        <taxon>Fungi</taxon>
        <taxon>Dikarya</taxon>
        <taxon>Basidiomycota</taxon>
        <taxon>Agaricomycotina</taxon>
        <taxon>Agaricomycetes</taxon>
        <taxon>Hymenochaetales</taxon>
        <taxon>Hymenochaetaceae</taxon>
        <taxon>Pyrrhoderma</taxon>
    </lineage>
</organism>
<gene>
    <name evidence="3" type="ORF">PNOK_0283600</name>
</gene>
<dbReference type="CDD" id="cd02231">
    <property type="entry name" value="cupin_BLL6423-like"/>
    <property type="match status" value="1"/>
</dbReference>
<keyword evidence="4" id="KW-1185">Reference proteome</keyword>
<dbReference type="PANTHER" id="PTHR36156">
    <property type="entry name" value="SLR2101 PROTEIN"/>
    <property type="match status" value="1"/>
</dbReference>
<evidence type="ECO:0000313" key="4">
    <source>
        <dbReference type="Proteomes" id="UP000217199"/>
    </source>
</evidence>
<dbReference type="Pfam" id="PF07883">
    <property type="entry name" value="Cupin_2"/>
    <property type="match status" value="1"/>
</dbReference>
<dbReference type="PANTHER" id="PTHR36156:SF2">
    <property type="entry name" value="CUPIN TYPE-2 DOMAIN-CONTAINING PROTEIN"/>
    <property type="match status" value="1"/>
</dbReference>
<sequence length="175" mass="19666">MSSISSEASHPPIPTRRVVTGHTPSGNSIIVEDEPIPPRPFNGTPSFFTDLYWTDKSVPDNDVEFKDLAKEHPHELIGPEGSSLKVVWLPPGQVSPFHRTVTLDYGIVMQGSITLILDDNKRVVLHPGDVIVQRGTIHAWKNEGTEWTKVYFIVFPSQKVKIGDKELETEFRKLE</sequence>
<accession>A0A286UTH9</accession>
<dbReference type="STRING" id="2282107.A0A286UTH9"/>
<evidence type="ECO:0000256" key="1">
    <source>
        <dbReference type="SAM" id="MobiDB-lite"/>
    </source>
</evidence>
<dbReference type="SUPFAM" id="SSF51182">
    <property type="entry name" value="RmlC-like cupins"/>
    <property type="match status" value="1"/>
</dbReference>
<proteinExistence type="predicted"/>
<name>A0A286UTH9_9AGAM</name>
<reference evidence="3 4" key="1">
    <citation type="journal article" date="2017" name="Mol. Ecol.">
        <title>Comparative and population genomic landscape of Phellinus noxius: A hypervariable fungus causing root rot in trees.</title>
        <authorList>
            <person name="Chung C.L."/>
            <person name="Lee T.J."/>
            <person name="Akiba M."/>
            <person name="Lee H.H."/>
            <person name="Kuo T.H."/>
            <person name="Liu D."/>
            <person name="Ke H.M."/>
            <person name="Yokoi T."/>
            <person name="Roa M.B."/>
            <person name="Lu M.J."/>
            <person name="Chang Y.Y."/>
            <person name="Ann P.J."/>
            <person name="Tsai J.N."/>
            <person name="Chen C.Y."/>
            <person name="Tzean S.S."/>
            <person name="Ota Y."/>
            <person name="Hattori T."/>
            <person name="Sahashi N."/>
            <person name="Liou R.F."/>
            <person name="Kikuchi T."/>
            <person name="Tsai I.J."/>
        </authorList>
    </citation>
    <scope>NUCLEOTIDE SEQUENCE [LARGE SCALE GENOMIC DNA]</scope>
    <source>
        <strain evidence="3 4">FFPRI411160</strain>
    </source>
</reference>
<feature type="domain" description="Cupin type-2" evidence="2">
    <location>
        <begin position="88"/>
        <end position="153"/>
    </location>
</feature>
<dbReference type="Gene3D" id="2.60.120.10">
    <property type="entry name" value="Jelly Rolls"/>
    <property type="match status" value="1"/>
</dbReference>
<comment type="caution">
    <text evidence="3">The sequence shown here is derived from an EMBL/GenBank/DDBJ whole genome shotgun (WGS) entry which is preliminary data.</text>
</comment>
<dbReference type="OrthoDB" id="5840532at2759"/>
<dbReference type="Proteomes" id="UP000217199">
    <property type="component" value="Unassembled WGS sequence"/>
</dbReference>